<accession>A0A8E3SA19</accession>
<proteinExistence type="inferred from homology"/>
<dbReference type="PIRSF" id="PIRSF004846">
    <property type="entry name" value="ModA"/>
    <property type="match status" value="1"/>
</dbReference>
<comment type="subunit">
    <text evidence="5">The complex is composed of two ATP-binding proteins (ModC), two transmembrane proteins (ModB) and a solute-binding protein (ModA).</text>
</comment>
<dbReference type="GO" id="GO:1901359">
    <property type="term" value="F:tungstate binding"/>
    <property type="evidence" value="ECO:0007669"/>
    <property type="project" value="UniProtKB-ARBA"/>
</dbReference>
<keyword evidence="3" id="KW-0479">Metal-binding</keyword>
<reference evidence="6" key="1">
    <citation type="submission" date="2017-06" db="EMBL/GenBank/DDBJ databases">
        <title>Genome sequencing of pathogenic and non-pathogenic strains within Bisgaard taxon 40.</title>
        <authorList>
            <person name="Ladner J.T."/>
            <person name="Lovett S.P."/>
            <person name="Koroleva G."/>
            <person name="Lorch J.M."/>
        </authorList>
    </citation>
    <scope>NUCLEOTIDE SEQUENCE</scope>
    <source>
        <strain evidence="6">27576-1-I1</strain>
    </source>
</reference>
<evidence type="ECO:0000256" key="4">
    <source>
        <dbReference type="ARBA" id="ARBA00022729"/>
    </source>
</evidence>
<dbReference type="InterPro" id="IPR005950">
    <property type="entry name" value="ModA"/>
</dbReference>
<dbReference type="EMBL" id="CP022011">
    <property type="protein sequence ID" value="QDJ14824.1"/>
    <property type="molecule type" value="Genomic_DNA"/>
</dbReference>
<evidence type="ECO:0000256" key="2">
    <source>
        <dbReference type="ARBA" id="ARBA00022505"/>
    </source>
</evidence>
<dbReference type="GO" id="GO:0015689">
    <property type="term" value="P:molybdate ion transport"/>
    <property type="evidence" value="ECO:0007669"/>
    <property type="project" value="InterPro"/>
</dbReference>
<gene>
    <name evidence="6" type="ORF">CEP48_05010</name>
</gene>
<evidence type="ECO:0000313" key="7">
    <source>
        <dbReference type="Proteomes" id="UP000955338"/>
    </source>
</evidence>
<dbReference type="GO" id="GO:0030288">
    <property type="term" value="C:outer membrane-bounded periplasmic space"/>
    <property type="evidence" value="ECO:0007669"/>
    <property type="project" value="TreeGrafter"/>
</dbReference>
<evidence type="ECO:0000256" key="1">
    <source>
        <dbReference type="ARBA" id="ARBA00009175"/>
    </source>
</evidence>
<comment type="similarity">
    <text evidence="1">Belongs to the bacterial solute-binding protein ModA family.</text>
</comment>
<evidence type="ECO:0000313" key="6">
    <source>
        <dbReference type="EMBL" id="QDJ14824.1"/>
    </source>
</evidence>
<dbReference type="AlphaFoldDB" id="A0A8E3SA19"/>
<organism evidence="6 7">
    <name type="scientific">Mergibacter septicus</name>
    <dbReference type="NCBI Taxonomy" id="221402"/>
    <lineage>
        <taxon>Bacteria</taxon>
        <taxon>Pseudomonadati</taxon>
        <taxon>Pseudomonadota</taxon>
        <taxon>Gammaproteobacteria</taxon>
        <taxon>Pasteurellales</taxon>
        <taxon>Pasteurellaceae</taxon>
        <taxon>Mergibacter</taxon>
    </lineage>
</organism>
<dbReference type="Proteomes" id="UP000955338">
    <property type="component" value="Chromosome"/>
</dbReference>
<dbReference type="SUPFAM" id="SSF53850">
    <property type="entry name" value="Periplasmic binding protein-like II"/>
    <property type="match status" value="1"/>
</dbReference>
<keyword evidence="2" id="KW-0500">Molybdenum</keyword>
<dbReference type="Pfam" id="PF13531">
    <property type="entry name" value="SBP_bac_11"/>
    <property type="match status" value="1"/>
</dbReference>
<dbReference type="PANTHER" id="PTHR30632:SF17">
    <property type="entry name" value="MOLYBDATE-BINDING PROTEIN MODA"/>
    <property type="match status" value="1"/>
</dbReference>
<dbReference type="GO" id="GO:0030973">
    <property type="term" value="F:molybdate ion binding"/>
    <property type="evidence" value="ECO:0007669"/>
    <property type="project" value="TreeGrafter"/>
</dbReference>
<dbReference type="GO" id="GO:0046872">
    <property type="term" value="F:metal ion binding"/>
    <property type="evidence" value="ECO:0007669"/>
    <property type="project" value="UniProtKB-KW"/>
</dbReference>
<evidence type="ECO:0000256" key="3">
    <source>
        <dbReference type="ARBA" id="ARBA00022723"/>
    </source>
</evidence>
<keyword evidence="7" id="KW-1185">Reference proteome</keyword>
<evidence type="ECO:0000256" key="5">
    <source>
        <dbReference type="ARBA" id="ARBA00062515"/>
    </source>
</evidence>
<dbReference type="FunFam" id="3.40.190.10:FF:000035">
    <property type="entry name" value="Molybdate ABC transporter substrate-binding protein"/>
    <property type="match status" value="1"/>
</dbReference>
<dbReference type="PANTHER" id="PTHR30632">
    <property type="entry name" value="MOLYBDATE-BINDING PERIPLASMIC PROTEIN"/>
    <property type="match status" value="1"/>
</dbReference>
<dbReference type="InterPro" id="IPR050682">
    <property type="entry name" value="ModA/WtpA"/>
</dbReference>
<dbReference type="RefSeq" id="WP_261920651.1">
    <property type="nucleotide sequence ID" value="NZ_CP022010.1"/>
</dbReference>
<dbReference type="Gene3D" id="3.40.190.10">
    <property type="entry name" value="Periplasmic binding protein-like II"/>
    <property type="match status" value="2"/>
</dbReference>
<dbReference type="CDD" id="cd13536">
    <property type="entry name" value="PBP2_EcModA"/>
    <property type="match status" value="1"/>
</dbReference>
<keyword evidence="4" id="KW-0732">Signal</keyword>
<dbReference type="NCBIfam" id="TIGR01256">
    <property type="entry name" value="modA"/>
    <property type="match status" value="1"/>
</dbReference>
<dbReference type="NCBIfam" id="NF007958">
    <property type="entry name" value="PRK10677.1"/>
    <property type="match status" value="1"/>
</dbReference>
<name>A0A8E3SA19_9PAST</name>
<sequence length="258" mass="28421">MNLKPQVTFKIGLIALSLGLITTSVCAAEITVFAAASMTNAMQKVADEYSQRYPQDKIVFSFASSSTLAKQIEQGAPADIYVSANTKWMTYLNQKGLTVQDSEKVLVGNSLVMIAPNNSQITQFEVDSGDWFKYLENSYLAVGDPNHVPAGQYMKAAMQKLAFWDKLEPKLARGKDVRAALALVERGEAPLGVVYSTDAKQSNKVKVVAEFPLDSYPAIEYPATIIKGHDTQAVQNFYTYLQSDTAKKIYQSFGFNVQ</sequence>
<protein>
    <submittedName>
        <fullName evidence="6">Molybdate ABC transporter substrate-binding protein</fullName>
    </submittedName>
</protein>